<dbReference type="Gene3D" id="3.10.10.10">
    <property type="entry name" value="HIV Type 1 Reverse Transcriptase, subunit A, domain 1"/>
    <property type="match status" value="1"/>
</dbReference>
<dbReference type="PROSITE" id="PS50158">
    <property type="entry name" value="ZF_CCHC"/>
    <property type="match status" value="2"/>
</dbReference>
<dbReference type="Pfam" id="PF25597">
    <property type="entry name" value="SH3_retrovirus"/>
    <property type="match status" value="1"/>
</dbReference>
<evidence type="ECO:0000256" key="8">
    <source>
        <dbReference type="ARBA" id="ARBA00022918"/>
    </source>
</evidence>
<keyword evidence="13" id="KW-0863">Zinc-finger</keyword>
<dbReference type="InterPro" id="IPR043502">
    <property type="entry name" value="DNA/RNA_pol_sf"/>
</dbReference>
<evidence type="ECO:0000256" key="6">
    <source>
        <dbReference type="ARBA" id="ARBA00022759"/>
    </source>
</evidence>
<dbReference type="InterPro" id="IPR043128">
    <property type="entry name" value="Rev_trsase/Diguanyl_cyclase"/>
</dbReference>
<dbReference type="CDD" id="cd01647">
    <property type="entry name" value="RT_LTR"/>
    <property type="match status" value="1"/>
</dbReference>
<dbReference type="Gene3D" id="3.10.20.370">
    <property type="match status" value="1"/>
</dbReference>
<evidence type="ECO:0000256" key="4">
    <source>
        <dbReference type="ARBA" id="ARBA00022722"/>
    </source>
</evidence>
<evidence type="ECO:0000256" key="13">
    <source>
        <dbReference type="PROSITE-ProRule" id="PRU00047"/>
    </source>
</evidence>
<proteinExistence type="predicted"/>
<organism evidence="18 19">
    <name type="scientific">Cordylochernes scorpioides</name>
    <dbReference type="NCBI Taxonomy" id="51811"/>
    <lineage>
        <taxon>Eukaryota</taxon>
        <taxon>Metazoa</taxon>
        <taxon>Ecdysozoa</taxon>
        <taxon>Arthropoda</taxon>
        <taxon>Chelicerata</taxon>
        <taxon>Arachnida</taxon>
        <taxon>Pseudoscorpiones</taxon>
        <taxon>Cheliferoidea</taxon>
        <taxon>Chernetidae</taxon>
        <taxon>Cordylochernes</taxon>
    </lineage>
</organism>
<keyword evidence="5" id="KW-0645">Protease</keyword>
<dbReference type="InterPro" id="IPR001878">
    <property type="entry name" value="Znf_CCHC"/>
</dbReference>
<evidence type="ECO:0000256" key="9">
    <source>
        <dbReference type="ARBA" id="ARBA00030524"/>
    </source>
</evidence>
<dbReference type="SUPFAM" id="SSF50494">
    <property type="entry name" value="Trypsin-like serine proteases"/>
    <property type="match status" value="1"/>
</dbReference>
<dbReference type="InterPro" id="IPR001969">
    <property type="entry name" value="Aspartic_peptidase_AS"/>
</dbReference>
<reference evidence="18 19" key="1">
    <citation type="submission" date="2022-01" db="EMBL/GenBank/DDBJ databases">
        <title>A chromosomal length assembly of Cordylochernes scorpioides.</title>
        <authorList>
            <person name="Zeh D."/>
            <person name="Zeh J."/>
        </authorList>
    </citation>
    <scope>NUCLEOTIDE SEQUENCE [LARGE SCALE GENOMIC DNA]</scope>
    <source>
        <strain evidence="18">IN4F17</strain>
        <tissue evidence="18">Whole Body</tissue>
    </source>
</reference>
<dbReference type="InterPro" id="IPR001995">
    <property type="entry name" value="Peptidase_A2_cat"/>
</dbReference>
<feature type="region of interest" description="Disordered" evidence="14">
    <location>
        <begin position="169"/>
        <end position="205"/>
    </location>
</feature>
<dbReference type="PROSITE" id="PS50175">
    <property type="entry name" value="ASP_PROT_RETROV"/>
    <property type="match status" value="1"/>
</dbReference>
<dbReference type="InterPro" id="IPR036397">
    <property type="entry name" value="RNaseH_sf"/>
</dbReference>
<evidence type="ECO:0000259" key="15">
    <source>
        <dbReference type="PROSITE" id="PS50158"/>
    </source>
</evidence>
<keyword evidence="5" id="KW-0064">Aspartyl protease</keyword>
<dbReference type="InterPro" id="IPR057670">
    <property type="entry name" value="SH3_retrovirus"/>
</dbReference>
<keyword evidence="13" id="KW-0862">Zinc</keyword>
<feature type="compositionally biased region" description="Polar residues" evidence="14">
    <location>
        <begin position="459"/>
        <end position="469"/>
    </location>
</feature>
<evidence type="ECO:0000256" key="3">
    <source>
        <dbReference type="ARBA" id="ARBA00022695"/>
    </source>
</evidence>
<dbReference type="Pfam" id="PF03732">
    <property type="entry name" value="Retrotrans_gag"/>
    <property type="match status" value="1"/>
</dbReference>
<evidence type="ECO:0000313" key="18">
    <source>
        <dbReference type="EMBL" id="UYV80825.1"/>
    </source>
</evidence>
<dbReference type="CDD" id="cd09272">
    <property type="entry name" value="RNase_HI_RT_Ty1"/>
    <property type="match status" value="1"/>
</dbReference>
<dbReference type="SUPFAM" id="SSF53098">
    <property type="entry name" value="Ribonuclease H-like"/>
    <property type="match status" value="2"/>
</dbReference>
<dbReference type="Pfam" id="PF00077">
    <property type="entry name" value="RVP"/>
    <property type="match status" value="1"/>
</dbReference>
<comment type="function">
    <text evidence="12">Capsid protein (CA) is the structural component of the virus-like particle (VLP), forming the shell that encapsulates the retrotransposons dimeric RNA genome. The particles are assembled from trimer-clustered units and there are holes in the capsid shells that allow for the diffusion of macromolecules. CA also has nucleocapsid-like chaperone activity, promoting primer tRNA(i)-Met annealing to the multipartite primer-binding site (PBS), dimerization of Ty1 RNA and initiation of reverse transcription.</text>
</comment>
<dbReference type="Pfam" id="PF17917">
    <property type="entry name" value="RT_RNaseH"/>
    <property type="match status" value="1"/>
</dbReference>
<dbReference type="Proteomes" id="UP001235939">
    <property type="component" value="Chromosome 19"/>
</dbReference>
<dbReference type="InterPro" id="IPR018061">
    <property type="entry name" value="Retropepsins"/>
</dbReference>
<protein>
    <recommendedName>
        <fullName evidence="1">RNA-directed DNA polymerase</fullName>
        <ecNumber evidence="1">2.7.7.49</ecNumber>
    </recommendedName>
    <alternativeName>
        <fullName evidence="9">Gag-Pol-p199</fullName>
    </alternativeName>
    <alternativeName>
        <fullName evidence="10">TY1A-TY1B</fullName>
    </alternativeName>
    <alternativeName>
        <fullName evidence="11">p190</fullName>
    </alternativeName>
</protein>
<keyword evidence="8" id="KW-0695">RNA-directed DNA polymerase</keyword>
<dbReference type="Pfam" id="PF14223">
    <property type="entry name" value="Retrotran_gag_2"/>
    <property type="match status" value="1"/>
</dbReference>
<dbReference type="Pfam" id="PF22938">
    <property type="entry name" value="Integrase_p58_C"/>
    <property type="match status" value="1"/>
</dbReference>
<evidence type="ECO:0000256" key="5">
    <source>
        <dbReference type="ARBA" id="ARBA00022750"/>
    </source>
</evidence>
<feature type="compositionally biased region" description="Pro residues" evidence="14">
    <location>
        <begin position="2817"/>
        <end position="2827"/>
    </location>
</feature>
<dbReference type="InterPro" id="IPR000477">
    <property type="entry name" value="RT_dom"/>
</dbReference>
<name>A0ABY6LM92_9ARAC</name>
<evidence type="ECO:0000259" key="16">
    <source>
        <dbReference type="PROSITE" id="PS50175"/>
    </source>
</evidence>
<dbReference type="InterPro" id="IPR041588">
    <property type="entry name" value="Integrase_H2C2"/>
</dbReference>
<dbReference type="InterPro" id="IPR041373">
    <property type="entry name" value="RT_RNaseH"/>
</dbReference>
<feature type="domain" description="CCHC-type" evidence="15">
    <location>
        <begin position="479"/>
        <end position="493"/>
    </location>
</feature>
<dbReference type="SUPFAM" id="SSF50630">
    <property type="entry name" value="Acid proteases"/>
    <property type="match status" value="1"/>
</dbReference>
<keyword evidence="3" id="KW-0548">Nucleotidyltransferase</keyword>
<dbReference type="InterPro" id="IPR054722">
    <property type="entry name" value="PolX-like_BBD"/>
</dbReference>
<dbReference type="InterPro" id="IPR013103">
    <property type="entry name" value="RVT_2"/>
</dbReference>
<evidence type="ECO:0000256" key="1">
    <source>
        <dbReference type="ARBA" id="ARBA00012493"/>
    </source>
</evidence>
<dbReference type="Pfam" id="PF13976">
    <property type="entry name" value="gag_pre-integrs"/>
    <property type="match status" value="1"/>
</dbReference>
<gene>
    <name evidence="18" type="ORF">LAZ67_19001883</name>
</gene>
<dbReference type="InterPro" id="IPR043504">
    <property type="entry name" value="Peptidase_S1_PA_chymotrypsin"/>
</dbReference>
<dbReference type="Gene3D" id="4.10.60.10">
    <property type="entry name" value="Zinc finger, CCHC-type"/>
    <property type="match status" value="1"/>
</dbReference>
<dbReference type="PANTHER" id="PTHR37984">
    <property type="entry name" value="PROTEIN CBG26694"/>
    <property type="match status" value="1"/>
</dbReference>
<keyword evidence="4" id="KW-0540">Nuclease</keyword>
<dbReference type="SUPFAM" id="SSF57756">
    <property type="entry name" value="Retrovirus zinc finger-like domains"/>
    <property type="match status" value="2"/>
</dbReference>
<evidence type="ECO:0000259" key="17">
    <source>
        <dbReference type="PROSITE" id="PS50994"/>
    </source>
</evidence>
<keyword evidence="7" id="KW-0378">Hydrolase</keyword>
<dbReference type="InterPro" id="IPR050951">
    <property type="entry name" value="Retrovirus_Pol_polyprotein"/>
</dbReference>
<feature type="compositionally biased region" description="Basic and acidic residues" evidence="14">
    <location>
        <begin position="179"/>
        <end position="189"/>
    </location>
</feature>
<feature type="compositionally biased region" description="Low complexity" evidence="14">
    <location>
        <begin position="2801"/>
        <end position="2816"/>
    </location>
</feature>
<dbReference type="Pfam" id="PF07727">
    <property type="entry name" value="RVT_2"/>
    <property type="match status" value="1"/>
</dbReference>
<feature type="domain" description="Integrase catalytic" evidence="17">
    <location>
        <begin position="1920"/>
        <end position="2094"/>
    </location>
</feature>
<dbReference type="Pfam" id="PF00089">
    <property type="entry name" value="Trypsin"/>
    <property type="match status" value="1"/>
</dbReference>
<dbReference type="InterPro" id="IPR021109">
    <property type="entry name" value="Peptidase_aspartic_dom_sf"/>
</dbReference>
<dbReference type="Pfam" id="PF17921">
    <property type="entry name" value="Integrase_H2C2"/>
    <property type="match status" value="1"/>
</dbReference>
<dbReference type="Pfam" id="PF00078">
    <property type="entry name" value="RVT_1"/>
    <property type="match status" value="1"/>
</dbReference>
<dbReference type="InterPro" id="IPR036875">
    <property type="entry name" value="Znf_CCHC_sf"/>
</dbReference>
<feature type="region of interest" description="Disordered" evidence="14">
    <location>
        <begin position="2787"/>
        <end position="2855"/>
    </location>
</feature>
<evidence type="ECO:0000256" key="12">
    <source>
        <dbReference type="ARBA" id="ARBA00057243"/>
    </source>
</evidence>
<dbReference type="Gene3D" id="2.40.10.10">
    <property type="entry name" value="Trypsin-like serine proteases"/>
    <property type="match status" value="1"/>
</dbReference>
<dbReference type="CDD" id="cd00303">
    <property type="entry name" value="retropepsin_like"/>
    <property type="match status" value="1"/>
</dbReference>
<evidence type="ECO:0000256" key="7">
    <source>
        <dbReference type="ARBA" id="ARBA00022801"/>
    </source>
</evidence>
<dbReference type="InterPro" id="IPR025724">
    <property type="entry name" value="GAG-pre-integrase_dom"/>
</dbReference>
<dbReference type="Gene3D" id="2.40.70.10">
    <property type="entry name" value="Acid Proteases"/>
    <property type="match status" value="1"/>
</dbReference>
<dbReference type="SUPFAM" id="SSF56672">
    <property type="entry name" value="DNA/RNA polymerases"/>
    <property type="match status" value="2"/>
</dbReference>
<accession>A0ABY6LM92</accession>
<dbReference type="Pfam" id="PF00098">
    <property type="entry name" value="zf-CCHC"/>
    <property type="match status" value="1"/>
</dbReference>
<dbReference type="InterPro" id="IPR001254">
    <property type="entry name" value="Trypsin_dom"/>
</dbReference>
<dbReference type="EC" id="2.7.7.49" evidence="1"/>
<keyword evidence="19" id="KW-1185">Reference proteome</keyword>
<dbReference type="InterPro" id="IPR005162">
    <property type="entry name" value="Retrotrans_gag_dom"/>
</dbReference>
<evidence type="ECO:0000256" key="10">
    <source>
        <dbReference type="ARBA" id="ARBA00032154"/>
    </source>
</evidence>
<dbReference type="EMBL" id="CP092881">
    <property type="protein sequence ID" value="UYV80825.1"/>
    <property type="molecule type" value="Genomic_DNA"/>
</dbReference>
<dbReference type="Gene3D" id="1.10.340.70">
    <property type="match status" value="1"/>
</dbReference>
<dbReference type="PANTHER" id="PTHR37984:SF15">
    <property type="entry name" value="INTEGRASE CATALYTIC DOMAIN-CONTAINING PROTEIN"/>
    <property type="match status" value="1"/>
</dbReference>
<dbReference type="Gene3D" id="3.30.70.270">
    <property type="match status" value="1"/>
</dbReference>
<dbReference type="InterPro" id="IPR009003">
    <property type="entry name" value="Peptidase_S1_PA"/>
</dbReference>
<dbReference type="Pfam" id="PF00665">
    <property type="entry name" value="rve"/>
    <property type="match status" value="2"/>
</dbReference>
<dbReference type="InterPro" id="IPR012337">
    <property type="entry name" value="RNaseH-like_sf"/>
</dbReference>
<evidence type="ECO:0000256" key="2">
    <source>
        <dbReference type="ARBA" id="ARBA00022679"/>
    </source>
</evidence>
<dbReference type="PROSITE" id="PS00141">
    <property type="entry name" value="ASP_PROTEASE"/>
    <property type="match status" value="1"/>
</dbReference>
<feature type="domain" description="CCHC-type" evidence="15">
    <location>
        <begin position="1685"/>
        <end position="1701"/>
    </location>
</feature>
<dbReference type="InterPro" id="IPR054465">
    <property type="entry name" value="Integrase_p58-like_C"/>
</dbReference>
<feature type="domain" description="Peptidase A2" evidence="16">
    <location>
        <begin position="499"/>
        <end position="576"/>
    </location>
</feature>
<dbReference type="InterPro" id="IPR001584">
    <property type="entry name" value="Integrase_cat-core"/>
</dbReference>
<dbReference type="Gene3D" id="3.30.420.10">
    <property type="entry name" value="Ribonuclease H-like superfamily/Ribonuclease H"/>
    <property type="match status" value="2"/>
</dbReference>
<keyword evidence="13" id="KW-0479">Metal-binding</keyword>
<feature type="compositionally biased region" description="Pro residues" evidence="14">
    <location>
        <begin position="2843"/>
        <end position="2854"/>
    </location>
</feature>
<feature type="region of interest" description="Disordered" evidence="14">
    <location>
        <begin position="1648"/>
        <end position="1677"/>
    </location>
</feature>
<dbReference type="PROSITE" id="PS50994">
    <property type="entry name" value="INTEGRASE"/>
    <property type="match status" value="2"/>
</dbReference>
<feature type="non-terminal residue" evidence="18">
    <location>
        <position position="1"/>
    </location>
</feature>
<dbReference type="CDD" id="cd09274">
    <property type="entry name" value="RNase_HI_RT_Ty3"/>
    <property type="match status" value="1"/>
</dbReference>
<evidence type="ECO:0000256" key="11">
    <source>
        <dbReference type="ARBA" id="ARBA00033113"/>
    </source>
</evidence>
<keyword evidence="6" id="KW-0255">Endonuclease</keyword>
<sequence>MGAVATLVILETNQNLVKYSKGPGVNERRSGRTPLPPGMPSLQDKALLVNFLNCDSEFATEALRTFRSFKDIRSGKGPMSCYSLKRLIKSFEETGSLEAKPRSGRPSTCKSVAATVLQNVEAIETLSTYGESEMSQVQVRRKGQVICGGSLLTDRHVLTAAHCLSRMVETSSGKMQDPAQEKIMPEESAKPQPGATIGRDASSDPVVLNPNIDIPKYDGTEDPRPWIESFEEIGFLYHWADYIISRYAAMNMIGSAKTWLNLHNISFTSWENFKSRLIQDFASDTNKEEIKMRLNRMQQWNEPAIRFAEDILVLCNKVDPQMEEETKINWVIGGLKKEYSFALHLNPPKNTNELLEICKKLDLFENNYQERAEKSKALYNGPRSPHPHHQEQWKNATSFRRPYQNTSKPQAPAPRYYQNTSKPQAPTPRYYQNKPLPQVSAPRRSYTPNPEPKPVYPSKTYNKNPNSNRNRTEDGRPICFKCNKPGHVARYCRVRIGICEALIDTGADLSVVDLNTALNTGLEIINPDKMCSGPDGKELDIVGNIILNIKFDDKTITHQFVIMRTHLRIFILGRDFLKKMNAKIDCQREIIEYDLTENRDVIKYQQKKIKSAKDAIIPELSIKLINAFVEAEDGEYIIEENHKMFQTNGLRLARSLINVVNKETYIWITNPYPRPLKILKNQTLCFGSQPAEVNLMEESEQKEHEEPQFQINENLAYKEKEQLKQVLERYEDLFSSGLGRSNLAKHRIDTEGAKPIKHKPYRVSAKEREIIKEQIDEMLRDGIIRPSSSPWSFPVILVKKRDGKYRFCVDYRKLNDVTVKDVYPIPRIDEVLDTLQGSKYFSAIDLKSGYWQVEVEEKDKEKTAFTTAHGLYEFNVMPFGLCNAPATFERNMENMLENQEKAFQTLKVALINPPILGHFDPNAITYIHTDASNIGLGATLVQKFGDKEKVISYLSRTLSKPEQNYSTTEKECLAVVWSMSKLRPYLYGRHFKIVTDHRALCWLKNLKDPTGRLARWALKIQEYNFEIIHKSGKKHLDADGLSRRPLPENEWDEDYERLFLNQIIDEKDDFIENIKENLSGNKRSITQNFKEENGCLYKKNPNPEGRAWLMVVPKKRRKEVMSEYHNHMLNGHLGVARTTYRLKNKYYWPSMLKDVSEFVKTCHLCQSRKGSNHLPSGLLQPIPLANYPFERIGIDFVGPLPSTKRRRKWIIVLTDYYTKYAETKAVSEATVKEVSTFLIEHIILRHGAPKFLISDRGSQFTSNLIKEVMKMCKVKHCFTTSYHPQTNGLTERLNRTLINMISMYVNTDQKNWDEILPFITHAYNTTIQETTGYSPFFLLFGREPMSLLDDENISTDSNMDDYDEYIENYLDKIARRETRQVVINNTEKTQERMKRNYDKKHSEKIYEPGHLVAVWTPVRKIGKCEKLLRKYFGPYRILKKLSNVNYLIEPKDNPGQDPLIVHVSRLKPYFERIDEVTHEDASFGTKKLLELLEGLEIKPNVVSSDSNSESSLQNWKSKDVKARMLLSQAIELRFIQPLMNCTSASQMWQKLLAIHEQKSEFTIGLLWQQFFDARLTSETISDYIAKIENISAQISQMGGTITEDQKVAKFLNTLPSSMRYFVAAWESLDPKAQTLNNLTARLLIKETRNQQSGSSKQDEALLHRQARTKPKDTQRSFQDAKKNTKCHYCHKIGHWSRECRKRLANEKNKSKNLHDSKGSSSDYGLILCDNQVEPNDIWYADSGASCSMTFRREWFKTYTPFTSDHPIYLGDNSTLLAEGMGDIEIQAYVDGGWYNTYIKNVLYSPQLKKNLYSLSTSTRRGFNVIIKHDKLQIFMDNDLKAVGVRHDGLYRMLFKVTSSSQGYITSENKLQLWPERLAHLPVATLREMATKGLVDGLQPQDLEGEFFFCEGCQLGKAHRKSCYPSDGKNYQLGELIYADICGPMQTQSLSKYLYFCLFKDYFSGYRHIYFIKNKSDVLDIFKEYASLIYTQTGNKIKVLRTDNALEFKSDNFADLCKRFGIIHEFTAPYVHEQIGRIERDNRTIVEAARSMLNSRNLPGFFWAEACNTATYILNRSATKQTPGTTPYELFFGTKPNVANYKIFGCNAYMHIPKENRKKWDNKSIKLMFLGYENTSKHFRLWDWKTRKIRISKDVTFDEKATPHSDRESTKPKEIIFQINSAADESPVATTNFPVQEMLPPINFALADEPSNYIDAITSSDSERWKLAMDEEIDALNKNKTWTLKRLADGHKPIGCKWVYKIKTESDGTIQRFKARLVAKGYSQIKNVDYFDTFSPVVRYDSLRILLSHAASERMFLKQFDVKTAFLNGELEKLVYLEQPEGYKRDDNSCYRLHKSLYGLRQSSRNWNKKFTNFLNSHNFKTSDADPCIFIGTHNDSNVILALYVDDGIILSKDKEAIAIIMDELEHAFDITSGSVNFFVGLQIEQSEDRASIFIHQSSYIDKILSKFNMADCIPASVPMNPSVILTKQDCPTPEQKEKMPKFPFREAVGSLMFASCVSRPDITYAVSQVSEFLEYPGPAHCTTVKNIFRYLKGTPHMGILFTGQDQLVGYSDSDFARDVDSRKSTTGYAFMMNGGTVSWASQRQPIIALSTTESEYIAACSAAKELIWIRRLLQGIGCDITKETELYIDNQAAIKLVENPVFHKRTKHIDVRYHFIRSKHEEVSEKITIGNLPFYVEDAVVIDALSPYWRVTSITPKQLKAGEYGYTDDRREAYFLLHDGMKFERLPTRLDIKTKGATWPAFLTFGIRCSKCHNQGHRRANCPMLARQSTGPRQASPPSPTDDTSPTAPQLPRQLAPVPPAPAPPTPFMEVSNIVPAARAPPHRPAAPRPPTPAPLLHLWRCQ</sequence>
<evidence type="ECO:0000256" key="14">
    <source>
        <dbReference type="SAM" id="MobiDB-lite"/>
    </source>
</evidence>
<keyword evidence="2" id="KW-0808">Transferase</keyword>
<feature type="region of interest" description="Disordered" evidence="14">
    <location>
        <begin position="402"/>
        <end position="477"/>
    </location>
</feature>
<feature type="domain" description="Integrase catalytic" evidence="17">
    <location>
        <begin position="1184"/>
        <end position="1343"/>
    </location>
</feature>
<evidence type="ECO:0000313" key="19">
    <source>
        <dbReference type="Proteomes" id="UP001235939"/>
    </source>
</evidence>
<dbReference type="Pfam" id="PF22936">
    <property type="entry name" value="Pol_BBD"/>
    <property type="match status" value="1"/>
</dbReference>
<dbReference type="SMART" id="SM00343">
    <property type="entry name" value="ZnF_C2HC"/>
    <property type="match status" value="3"/>
</dbReference>